<dbReference type="Proteomes" id="UP001596409">
    <property type="component" value="Unassembled WGS sequence"/>
</dbReference>
<evidence type="ECO:0000313" key="4">
    <source>
        <dbReference type="Proteomes" id="UP001596409"/>
    </source>
</evidence>
<feature type="region of interest" description="Disordered" evidence="1">
    <location>
        <begin position="28"/>
        <end position="47"/>
    </location>
</feature>
<dbReference type="EMBL" id="JBHSYM010000073">
    <property type="protein sequence ID" value="MFC7016122.1"/>
    <property type="molecule type" value="Genomic_DNA"/>
</dbReference>
<comment type="caution">
    <text evidence="3">The sequence shown here is derived from an EMBL/GenBank/DDBJ whole genome shotgun (WGS) entry which is preliminary data.</text>
</comment>
<organism evidence="3 4">
    <name type="scientific">Streptomyces viridiviolaceus</name>
    <dbReference type="NCBI Taxonomy" id="68282"/>
    <lineage>
        <taxon>Bacteria</taxon>
        <taxon>Bacillati</taxon>
        <taxon>Actinomycetota</taxon>
        <taxon>Actinomycetes</taxon>
        <taxon>Kitasatosporales</taxon>
        <taxon>Streptomycetaceae</taxon>
        <taxon>Streptomyces</taxon>
    </lineage>
</organism>
<keyword evidence="3" id="KW-0547">Nucleotide-binding</keyword>
<name>A0ABW2EBE9_9ACTN</name>
<reference evidence="4" key="1">
    <citation type="journal article" date="2019" name="Int. J. Syst. Evol. Microbiol.">
        <title>The Global Catalogue of Microorganisms (GCM) 10K type strain sequencing project: providing services to taxonomists for standard genome sequencing and annotation.</title>
        <authorList>
            <consortium name="The Broad Institute Genomics Platform"/>
            <consortium name="The Broad Institute Genome Sequencing Center for Infectious Disease"/>
            <person name="Wu L."/>
            <person name="Ma J."/>
        </authorList>
    </citation>
    <scope>NUCLEOTIDE SEQUENCE [LARGE SCALE GENOMIC DNA]</scope>
    <source>
        <strain evidence="4">JCM 4855</strain>
    </source>
</reference>
<gene>
    <name evidence="3" type="ORF">ACFQMH_31390</name>
</gene>
<accession>A0ABW2EBE9</accession>
<protein>
    <submittedName>
        <fullName evidence="3">ATP-binding protein</fullName>
    </submittedName>
</protein>
<evidence type="ECO:0000259" key="2">
    <source>
        <dbReference type="Pfam" id="PF01695"/>
    </source>
</evidence>
<sequence>MEGLAQTASRPLRPRAARFPARKSLENFDFDHQRSSNARSSPPRDTRLRRLQGECDLPGPAGTGKTHLATGLVVLLGTRASSFGTLDQVCRRGGIFEIVGDSRHRHGLMPWASCVVARAAAKGWPR</sequence>
<feature type="domain" description="IstB-like ATP-binding" evidence="2">
    <location>
        <begin position="15"/>
        <end position="74"/>
    </location>
</feature>
<dbReference type="InterPro" id="IPR002611">
    <property type="entry name" value="IstB_ATP-bd"/>
</dbReference>
<keyword evidence="4" id="KW-1185">Reference proteome</keyword>
<keyword evidence="3" id="KW-0067">ATP-binding</keyword>
<dbReference type="RefSeq" id="WP_189878993.1">
    <property type="nucleotide sequence ID" value="NZ_BMWA01000030.1"/>
</dbReference>
<dbReference type="GO" id="GO:0005524">
    <property type="term" value="F:ATP binding"/>
    <property type="evidence" value="ECO:0007669"/>
    <property type="project" value="UniProtKB-KW"/>
</dbReference>
<proteinExistence type="predicted"/>
<dbReference type="Pfam" id="PF01695">
    <property type="entry name" value="IstB_IS21"/>
    <property type="match status" value="1"/>
</dbReference>
<evidence type="ECO:0000256" key="1">
    <source>
        <dbReference type="SAM" id="MobiDB-lite"/>
    </source>
</evidence>
<evidence type="ECO:0000313" key="3">
    <source>
        <dbReference type="EMBL" id="MFC7016122.1"/>
    </source>
</evidence>